<evidence type="ECO:0000256" key="3">
    <source>
        <dbReference type="ARBA" id="ARBA00022801"/>
    </source>
</evidence>
<dbReference type="PANTHER" id="PTHR43806:SF11">
    <property type="entry name" value="CEREVISIN-RELATED"/>
    <property type="match status" value="1"/>
</dbReference>
<feature type="active site" description="Charge relay system" evidence="5 6">
    <location>
        <position position="207"/>
    </location>
</feature>
<keyword evidence="11" id="KW-1185">Reference proteome</keyword>
<feature type="domain" description="Peptidase S8/S53" evidence="9">
    <location>
        <begin position="198"/>
        <end position="475"/>
    </location>
</feature>
<evidence type="ECO:0000256" key="5">
    <source>
        <dbReference type="PIRSR" id="PIRSR615500-1"/>
    </source>
</evidence>
<protein>
    <recommendedName>
        <fullName evidence="9">Peptidase S8/S53 domain-containing protein</fullName>
    </recommendedName>
</protein>
<dbReference type="PROSITE" id="PS00138">
    <property type="entry name" value="SUBTILASE_SER"/>
    <property type="match status" value="1"/>
</dbReference>
<dbReference type="RefSeq" id="WP_148858517.1">
    <property type="nucleotide sequence ID" value="NZ_PHNJ01000006.1"/>
</dbReference>
<dbReference type="InterPro" id="IPR023828">
    <property type="entry name" value="Peptidase_S8_Ser-AS"/>
</dbReference>
<organism evidence="10 11">
    <name type="scientific">Natronococcus pandeyae</name>
    <dbReference type="NCBI Taxonomy" id="2055836"/>
    <lineage>
        <taxon>Archaea</taxon>
        <taxon>Methanobacteriati</taxon>
        <taxon>Methanobacteriota</taxon>
        <taxon>Stenosarchaea group</taxon>
        <taxon>Halobacteria</taxon>
        <taxon>Halobacteriales</taxon>
        <taxon>Natrialbaceae</taxon>
        <taxon>Natronococcus</taxon>
    </lineage>
</organism>
<dbReference type="InterPro" id="IPR050131">
    <property type="entry name" value="Peptidase_S8_subtilisin-like"/>
</dbReference>
<evidence type="ECO:0000256" key="8">
    <source>
        <dbReference type="SAM" id="MobiDB-lite"/>
    </source>
</evidence>
<accession>A0A8J8Q5V1</accession>
<proteinExistence type="inferred from homology"/>
<dbReference type="PROSITE" id="PS00137">
    <property type="entry name" value="SUBTILASE_HIS"/>
    <property type="match status" value="1"/>
</dbReference>
<dbReference type="GO" id="GO:0004252">
    <property type="term" value="F:serine-type endopeptidase activity"/>
    <property type="evidence" value="ECO:0007669"/>
    <property type="project" value="UniProtKB-UniRule"/>
</dbReference>
<dbReference type="InterPro" id="IPR036852">
    <property type="entry name" value="Peptidase_S8/S53_dom_sf"/>
</dbReference>
<evidence type="ECO:0000256" key="6">
    <source>
        <dbReference type="PROSITE-ProRule" id="PRU01240"/>
    </source>
</evidence>
<evidence type="ECO:0000259" key="9">
    <source>
        <dbReference type="Pfam" id="PF00082"/>
    </source>
</evidence>
<feature type="active site" description="Charge relay system" evidence="5 6">
    <location>
        <position position="247"/>
    </location>
</feature>
<evidence type="ECO:0000256" key="2">
    <source>
        <dbReference type="ARBA" id="ARBA00022670"/>
    </source>
</evidence>
<comment type="caution">
    <text evidence="10">The sequence shown here is derived from an EMBL/GenBank/DDBJ whole genome shotgun (WGS) entry which is preliminary data.</text>
</comment>
<keyword evidence="2 6" id="KW-0645">Protease</keyword>
<sequence length="864" mass="92012">MRNLSNSIVSVPVLPLVIVFLFIVLAVFSGNVAAAENETQGEIHPELADADSEVELLIHFDDPDLTGLSESEAKQTLQQRSERTQQPLVEHAKATPGLTVERQFWITTAAFVTVDTEAVSVNELATLEGVTMITPNSEVQALGSTVQAENSLNSPVTGPSSTDTLNSSTIEPTSSPQTTYGLEQINAPEVWDEYDTRGEGVRVAVLDTGVDPNHPDIDLADQNGWAEFDRWGFDRGTDPQDYDPSGHGTHVSGTVAGGDASGTHIGVAPDVELMHAAVLTEYCDMGCVGYNTQILAGLEWAVENDADVISMSLGGGDSDPIYIESVRNAQNSGTMVVAASGNNGVDTSGSPGDVYDSLAVGATDNSESVAEYSSGETIDTENVWGLDAPSDWPSEFVVPDVVAPGSNVESAMPGGGYESKWGTSMAAPHVSGIAALMQSSTEDHLTPQEIEEALAESARKPAGEPEEQDIRYGHGIVDAHGAVESVSDETVVSATLTDHSGDPIDSGIIGLIDTETEEVLGVDVPDESGSFSTVSSEAESIDVVYYRFDHEGEPLPSEGVPITYALDRITADDGDLGSVQFPKAQPMKPTVTTTDGEPVENASVMVTHVGNGDAEAGQVFDTDEEGEITYHEDEPGEIYLAGYVVTAVHPPEEDRFEQRSYGDTLVLNEPTDFTVELQQTPVAEHPTRSVKDTSVAPGNKTSVSIDVDVPRSGSVEVSETVDSELVTISDLEATFDDEPIQPDEATINEDSVDVQFDLEADSTEQLTITYDLLIDDNVTENEELEINGTLTDRAGTSTITGADQIWIGNESFEESYLRLISDDEGIVQTSGLRTGIDDWRTAEIDTGLLRNVIDAWRSSGPVAA</sequence>
<dbReference type="InterPro" id="IPR022398">
    <property type="entry name" value="Peptidase_S8_His-AS"/>
</dbReference>
<dbReference type="PROSITE" id="PS00136">
    <property type="entry name" value="SUBTILASE_ASP"/>
    <property type="match status" value="1"/>
</dbReference>
<keyword evidence="3 6" id="KW-0378">Hydrolase</keyword>
<evidence type="ECO:0000313" key="11">
    <source>
        <dbReference type="Proteomes" id="UP000766904"/>
    </source>
</evidence>
<dbReference type="InterPro" id="IPR023827">
    <property type="entry name" value="Peptidase_S8_Asp-AS"/>
</dbReference>
<feature type="region of interest" description="Disordered" evidence="8">
    <location>
        <begin position="682"/>
        <end position="706"/>
    </location>
</feature>
<dbReference type="Pfam" id="PF00082">
    <property type="entry name" value="Peptidase_S8"/>
    <property type="match status" value="1"/>
</dbReference>
<dbReference type="PANTHER" id="PTHR43806">
    <property type="entry name" value="PEPTIDASE S8"/>
    <property type="match status" value="1"/>
</dbReference>
<dbReference type="InterPro" id="IPR000209">
    <property type="entry name" value="Peptidase_S8/S53_dom"/>
</dbReference>
<dbReference type="OrthoDB" id="27270at2157"/>
<dbReference type="InterPro" id="IPR015500">
    <property type="entry name" value="Peptidase_S8_subtilisin-rel"/>
</dbReference>
<evidence type="ECO:0000256" key="1">
    <source>
        <dbReference type="ARBA" id="ARBA00011073"/>
    </source>
</evidence>
<feature type="region of interest" description="Disordered" evidence="8">
    <location>
        <begin position="149"/>
        <end position="179"/>
    </location>
</feature>
<evidence type="ECO:0000256" key="4">
    <source>
        <dbReference type="ARBA" id="ARBA00022825"/>
    </source>
</evidence>
<dbReference type="PROSITE" id="PS51892">
    <property type="entry name" value="SUBTILASE"/>
    <property type="match status" value="1"/>
</dbReference>
<keyword evidence="4 6" id="KW-0720">Serine protease</keyword>
<dbReference type="PRINTS" id="PR00723">
    <property type="entry name" value="SUBTILISIN"/>
</dbReference>
<evidence type="ECO:0000256" key="7">
    <source>
        <dbReference type="RuleBase" id="RU003355"/>
    </source>
</evidence>
<dbReference type="Proteomes" id="UP000766904">
    <property type="component" value="Unassembled WGS sequence"/>
</dbReference>
<dbReference type="Gene3D" id="3.40.50.200">
    <property type="entry name" value="Peptidase S8/S53 domain"/>
    <property type="match status" value="1"/>
</dbReference>
<evidence type="ECO:0000313" key="10">
    <source>
        <dbReference type="EMBL" id="TYL38204.1"/>
    </source>
</evidence>
<reference evidence="10" key="1">
    <citation type="submission" date="2017-11" db="EMBL/GenBank/DDBJ databases">
        <authorList>
            <person name="Kajale S.C."/>
            <person name="Sharma A."/>
        </authorList>
    </citation>
    <scope>NUCLEOTIDE SEQUENCE</scope>
    <source>
        <strain evidence="10">LS1_42</strain>
    </source>
</reference>
<name>A0A8J8Q5V1_9EURY</name>
<feature type="active site" description="Charge relay system" evidence="5 6">
    <location>
        <position position="424"/>
    </location>
</feature>
<dbReference type="EMBL" id="PHNJ01000006">
    <property type="protein sequence ID" value="TYL38204.1"/>
    <property type="molecule type" value="Genomic_DNA"/>
</dbReference>
<comment type="similarity">
    <text evidence="1 6 7">Belongs to the peptidase S8 family.</text>
</comment>
<dbReference type="AlphaFoldDB" id="A0A8J8Q5V1"/>
<dbReference type="GO" id="GO:0006508">
    <property type="term" value="P:proteolysis"/>
    <property type="evidence" value="ECO:0007669"/>
    <property type="project" value="UniProtKB-KW"/>
</dbReference>
<gene>
    <name evidence="10" type="ORF">CV102_13475</name>
</gene>
<dbReference type="SUPFAM" id="SSF52743">
    <property type="entry name" value="Subtilisin-like"/>
    <property type="match status" value="1"/>
</dbReference>